<dbReference type="Pfam" id="PF04893">
    <property type="entry name" value="Yip1"/>
    <property type="match status" value="1"/>
</dbReference>
<dbReference type="Proteomes" id="UP000310158">
    <property type="component" value="Unassembled WGS sequence"/>
</dbReference>
<evidence type="ECO:0000256" key="2">
    <source>
        <dbReference type="ARBA" id="ARBA00010596"/>
    </source>
</evidence>
<dbReference type="InterPro" id="IPR006977">
    <property type="entry name" value="Yip1_dom"/>
</dbReference>
<dbReference type="OrthoDB" id="10256463at2759"/>
<feature type="transmembrane region" description="Helical" evidence="6">
    <location>
        <begin position="178"/>
        <end position="197"/>
    </location>
</feature>
<sequence length="279" mass="30657">MAYVSVESDDRLEEEPEYRSFLADESAPTRNSGTQGVNAGRGYISDTSKGSASFWNVEYYQVYFDIDTKTVLSRCLTTLYPLSPNYTSAHLTPSPDLYGPFWTLTTLIFTLFVTSSLASSITSYLSYEPVTYDFALLSVAVGLVYAYGIGVPILLWGVLRYLGVVGTGGEGWGMVEALSVWGYAMFAWIPVSILCIIPVPVVRWILTGLAFAFSGYFLVANVYPVLASADSKAIRLIIILVAAFHAALALVFKVLFFSYYVVHEIGVPDPIGETPVRLF</sequence>
<comment type="subcellular location">
    <subcellularLocation>
        <location evidence="6">Golgi apparatus membrane</location>
        <topology evidence="6">Multi-pass membrane protein</topology>
    </subcellularLocation>
    <subcellularLocation>
        <location evidence="1">Membrane</location>
        <topology evidence="1">Multi-pass membrane protein</topology>
    </subcellularLocation>
</comment>
<keyword evidence="4 6" id="KW-1133">Transmembrane helix</keyword>
<dbReference type="GO" id="GO:0016192">
    <property type="term" value="P:vesicle-mediated transport"/>
    <property type="evidence" value="ECO:0007669"/>
    <property type="project" value="InterPro"/>
</dbReference>
<keyword evidence="3 6" id="KW-0812">Transmembrane</keyword>
<reference evidence="9 10" key="1">
    <citation type="submission" date="2019-02" db="EMBL/GenBank/DDBJ databases">
        <title>Genome sequencing of the rare red list fungi Bondarzewia mesenterica.</title>
        <authorList>
            <person name="Buettner E."/>
            <person name="Kellner H."/>
        </authorList>
    </citation>
    <scope>NUCLEOTIDE SEQUENCE [LARGE SCALE GENOMIC DNA]</scope>
    <source>
        <strain evidence="9 10">DSM 108281</strain>
    </source>
</reference>
<dbReference type="PANTHER" id="PTHR12822:SF2">
    <property type="entry name" value="PROTEIN YIPF"/>
    <property type="match status" value="1"/>
</dbReference>
<feature type="region of interest" description="Disordered" evidence="7">
    <location>
        <begin position="1"/>
        <end position="38"/>
    </location>
</feature>
<accession>A0A4S4KYF0</accession>
<dbReference type="EMBL" id="SGPL01001341">
    <property type="protein sequence ID" value="THH03471.1"/>
    <property type="molecule type" value="Genomic_DNA"/>
</dbReference>
<keyword evidence="10" id="KW-1185">Reference proteome</keyword>
<feature type="transmembrane region" description="Helical" evidence="6">
    <location>
        <begin position="204"/>
        <end position="227"/>
    </location>
</feature>
<evidence type="ECO:0000313" key="10">
    <source>
        <dbReference type="Proteomes" id="UP000310158"/>
    </source>
</evidence>
<comment type="similarity">
    <text evidence="2 6">Belongs to the YIP1 family.</text>
</comment>
<evidence type="ECO:0000256" key="4">
    <source>
        <dbReference type="ARBA" id="ARBA00022989"/>
    </source>
</evidence>
<feature type="transmembrane region" description="Helical" evidence="6">
    <location>
        <begin position="101"/>
        <end position="127"/>
    </location>
</feature>
<proteinExistence type="inferred from homology"/>
<comment type="caution">
    <text evidence="9">The sequence shown here is derived from an EMBL/GenBank/DDBJ whole genome shotgun (WGS) entry which is preliminary data.</text>
</comment>
<evidence type="ECO:0000256" key="1">
    <source>
        <dbReference type="ARBA" id="ARBA00004141"/>
    </source>
</evidence>
<dbReference type="GO" id="GO:0031267">
    <property type="term" value="F:small GTPase binding"/>
    <property type="evidence" value="ECO:0007669"/>
    <property type="project" value="InterPro"/>
</dbReference>
<dbReference type="PANTHER" id="PTHR12822">
    <property type="entry name" value="PROTEIN YIPF"/>
    <property type="match status" value="1"/>
</dbReference>
<feature type="transmembrane region" description="Helical" evidence="6">
    <location>
        <begin position="134"/>
        <end position="158"/>
    </location>
</feature>
<keyword evidence="5 6" id="KW-0472">Membrane</keyword>
<evidence type="ECO:0000256" key="3">
    <source>
        <dbReference type="ARBA" id="ARBA00022692"/>
    </source>
</evidence>
<evidence type="ECO:0000313" key="9">
    <source>
        <dbReference type="EMBL" id="THH03471.1"/>
    </source>
</evidence>
<name>A0A4S4KYF0_9AGAM</name>
<feature type="transmembrane region" description="Helical" evidence="6">
    <location>
        <begin position="233"/>
        <end position="256"/>
    </location>
</feature>
<gene>
    <name evidence="9" type="ORF">EW146_g10437</name>
</gene>
<feature type="compositionally biased region" description="Polar residues" evidence="7">
    <location>
        <begin position="28"/>
        <end position="37"/>
    </location>
</feature>
<dbReference type="GO" id="GO:0000139">
    <property type="term" value="C:Golgi membrane"/>
    <property type="evidence" value="ECO:0007669"/>
    <property type="project" value="UniProtKB-SubCell"/>
</dbReference>
<evidence type="ECO:0000256" key="7">
    <source>
        <dbReference type="SAM" id="MobiDB-lite"/>
    </source>
</evidence>
<organism evidence="9 10">
    <name type="scientific">Bondarzewia mesenterica</name>
    <dbReference type="NCBI Taxonomy" id="1095465"/>
    <lineage>
        <taxon>Eukaryota</taxon>
        <taxon>Fungi</taxon>
        <taxon>Dikarya</taxon>
        <taxon>Basidiomycota</taxon>
        <taxon>Agaricomycotina</taxon>
        <taxon>Agaricomycetes</taxon>
        <taxon>Russulales</taxon>
        <taxon>Bondarzewiaceae</taxon>
        <taxon>Bondarzewia</taxon>
    </lineage>
</organism>
<protein>
    <recommendedName>
        <fullName evidence="6">Protein YIP</fullName>
    </recommendedName>
</protein>
<dbReference type="InterPro" id="IPR039765">
    <property type="entry name" value="Yip5/YIPF1/YIPF2"/>
</dbReference>
<evidence type="ECO:0000256" key="6">
    <source>
        <dbReference type="RuleBase" id="RU361264"/>
    </source>
</evidence>
<dbReference type="AlphaFoldDB" id="A0A4S4KYF0"/>
<evidence type="ECO:0000256" key="5">
    <source>
        <dbReference type="ARBA" id="ARBA00023136"/>
    </source>
</evidence>
<feature type="domain" description="Yip1" evidence="8">
    <location>
        <begin position="84"/>
        <end position="250"/>
    </location>
</feature>
<evidence type="ECO:0000259" key="8">
    <source>
        <dbReference type="Pfam" id="PF04893"/>
    </source>
</evidence>